<comment type="caution">
    <text evidence="2">The sequence shown here is derived from an EMBL/GenBank/DDBJ whole genome shotgun (WGS) entry which is preliminary data.</text>
</comment>
<keyword evidence="3" id="KW-1185">Reference proteome</keyword>
<accession>A0ABQ7W0V7</accession>
<organism evidence="2 3">
    <name type="scientific">Solanum tuberosum</name>
    <name type="common">Potato</name>
    <dbReference type="NCBI Taxonomy" id="4113"/>
    <lineage>
        <taxon>Eukaryota</taxon>
        <taxon>Viridiplantae</taxon>
        <taxon>Streptophyta</taxon>
        <taxon>Embryophyta</taxon>
        <taxon>Tracheophyta</taxon>
        <taxon>Spermatophyta</taxon>
        <taxon>Magnoliopsida</taxon>
        <taxon>eudicotyledons</taxon>
        <taxon>Gunneridae</taxon>
        <taxon>Pentapetalae</taxon>
        <taxon>asterids</taxon>
        <taxon>lamiids</taxon>
        <taxon>Solanales</taxon>
        <taxon>Solanaceae</taxon>
        <taxon>Solanoideae</taxon>
        <taxon>Solaneae</taxon>
        <taxon>Solanum</taxon>
    </lineage>
</organism>
<proteinExistence type="predicted"/>
<name>A0ABQ7W0V7_SOLTU</name>
<dbReference type="PANTHER" id="PTHR31917">
    <property type="entry name" value="AGENET DOMAIN-CONTAINING PROTEIN-RELATED"/>
    <property type="match status" value="1"/>
</dbReference>
<evidence type="ECO:0000259" key="1">
    <source>
        <dbReference type="SMART" id="SM00743"/>
    </source>
</evidence>
<gene>
    <name evidence="2" type="ORF">KY290_010807</name>
</gene>
<dbReference type="CDD" id="cd20405">
    <property type="entry name" value="Tudor_Agenet_AtDUF_rpt1_3"/>
    <property type="match status" value="1"/>
</dbReference>
<sequence length="219" mass="24939">MFRCGGKEIKDATEFMWLGSPWTWGGNDIDSVESRPKKRLRLTKAGDMYKLSTQRKETIECGLKDINSNPKEGWSDVSLPAKDVLKHSLCFIIRAQVEILSQDSGIRGSWFRAKIIKKHKNKVKVQYQNIKNADDEAKNLEEWVLASKLATADAFGAGISGRSILRPSLISNTSKMSWAVNIECIVDVWWHNGWWEGILVGKEFEDKQHIYLLGNILFP</sequence>
<dbReference type="Proteomes" id="UP000826656">
    <property type="component" value="Unassembled WGS sequence"/>
</dbReference>
<dbReference type="Pfam" id="PF05641">
    <property type="entry name" value="Agenet"/>
    <property type="match status" value="1"/>
</dbReference>
<reference evidence="2 3" key="1">
    <citation type="journal article" date="2021" name="bioRxiv">
        <title>Chromosome-scale and haplotype-resolved genome assembly of a tetraploid potato cultivar.</title>
        <authorList>
            <person name="Sun H."/>
            <person name="Jiao W.-B."/>
            <person name="Krause K."/>
            <person name="Campoy J.A."/>
            <person name="Goel M."/>
            <person name="Folz-Donahue K."/>
            <person name="Kukat C."/>
            <person name="Huettel B."/>
            <person name="Schneeberger K."/>
        </authorList>
    </citation>
    <scope>NUCLEOTIDE SEQUENCE [LARGE SCALE GENOMIC DNA]</scope>
    <source>
        <strain evidence="2">SolTubOtavaFocal</strain>
        <tissue evidence="2">Leaves</tissue>
    </source>
</reference>
<feature type="domain" description="Agenet" evidence="1">
    <location>
        <begin position="89"/>
        <end position="155"/>
    </location>
</feature>
<evidence type="ECO:0000313" key="2">
    <source>
        <dbReference type="EMBL" id="KAH0773670.1"/>
    </source>
</evidence>
<evidence type="ECO:0000313" key="3">
    <source>
        <dbReference type="Proteomes" id="UP000826656"/>
    </source>
</evidence>
<dbReference type="PANTHER" id="PTHR31917:SF58">
    <property type="entry name" value="AGENET AND BROMO-ADJACENT HOMOLOGY (BAH) DOMAIN-CONTAINING PROTEIN"/>
    <property type="match status" value="1"/>
</dbReference>
<dbReference type="InterPro" id="IPR014002">
    <property type="entry name" value="Agenet_dom_plant"/>
</dbReference>
<dbReference type="InterPro" id="IPR008395">
    <property type="entry name" value="Agenet-like_dom"/>
</dbReference>
<protein>
    <recommendedName>
        <fullName evidence="1">Agenet domain-containing protein</fullName>
    </recommendedName>
</protein>
<dbReference type="EMBL" id="JAIVGD010000005">
    <property type="protein sequence ID" value="KAH0773670.1"/>
    <property type="molecule type" value="Genomic_DNA"/>
</dbReference>
<dbReference type="SMART" id="SM00743">
    <property type="entry name" value="Agenet"/>
    <property type="match status" value="1"/>
</dbReference>